<keyword evidence="5" id="KW-1185">Reference proteome</keyword>
<evidence type="ECO:0000256" key="1">
    <source>
        <dbReference type="SAM" id="MobiDB-lite"/>
    </source>
</evidence>
<evidence type="ECO:0000313" key="5">
    <source>
        <dbReference type="Proteomes" id="UP001432166"/>
    </source>
</evidence>
<gene>
    <name evidence="4" type="ORF">OG288_22630</name>
</gene>
<dbReference type="InterPro" id="IPR025736">
    <property type="entry name" value="PucR_C-HTH_dom"/>
</dbReference>
<dbReference type="InterPro" id="IPR051448">
    <property type="entry name" value="CdaR-like_regulators"/>
</dbReference>
<dbReference type="Pfam" id="PF13556">
    <property type="entry name" value="HTH_30"/>
    <property type="match status" value="1"/>
</dbReference>
<dbReference type="InterPro" id="IPR042070">
    <property type="entry name" value="PucR_C-HTH_sf"/>
</dbReference>
<feature type="domain" description="RsbT co-antagonist protein RsbRD N-terminal" evidence="3">
    <location>
        <begin position="16"/>
        <end position="138"/>
    </location>
</feature>
<evidence type="ECO:0000259" key="3">
    <source>
        <dbReference type="Pfam" id="PF14361"/>
    </source>
</evidence>
<name>A0ABZ1JH78_9ACTN</name>
<dbReference type="Gene3D" id="1.10.10.2840">
    <property type="entry name" value="PucR C-terminal helix-turn-helix domain"/>
    <property type="match status" value="1"/>
</dbReference>
<dbReference type="EMBL" id="CP108133">
    <property type="protein sequence ID" value="WTP50855.1"/>
    <property type="molecule type" value="Genomic_DNA"/>
</dbReference>
<dbReference type="Proteomes" id="UP001432166">
    <property type="component" value="Chromosome"/>
</dbReference>
<dbReference type="Pfam" id="PF14361">
    <property type="entry name" value="RsbRD_N"/>
    <property type="match status" value="1"/>
</dbReference>
<organism evidence="4 5">
    <name type="scientific">Streptomyces tauricus</name>
    <dbReference type="NCBI Taxonomy" id="68274"/>
    <lineage>
        <taxon>Bacteria</taxon>
        <taxon>Bacillati</taxon>
        <taxon>Actinomycetota</taxon>
        <taxon>Actinomycetes</taxon>
        <taxon>Kitasatosporales</taxon>
        <taxon>Streptomycetaceae</taxon>
        <taxon>Streptomyces</taxon>
        <taxon>Streptomyces aurantiacus group</taxon>
    </lineage>
</organism>
<feature type="compositionally biased region" description="Pro residues" evidence="1">
    <location>
        <begin position="242"/>
        <end position="253"/>
    </location>
</feature>
<evidence type="ECO:0000259" key="2">
    <source>
        <dbReference type="Pfam" id="PF13556"/>
    </source>
</evidence>
<protein>
    <submittedName>
        <fullName evidence="4">Helix-turn-helix domain-containing protein</fullName>
    </submittedName>
</protein>
<sequence length="435" mass="46705">MGSLFAELARQASANARREVETYVREIPELGSLDMNSRARDETLEYSVWFRRRTLELAPDNGMLTDADLGYIASMGEARAGAGMSLDSRQRVLRVHTQLMLREINEATEAQCGGDVDELMRIMSWFAPQGERGIGAYRQGFVTSMRRRLPYVEQVGLLARSLLTEDAMAAELALLTGLELAGHYEVTVIRVPDCPVGDRDLESAVETLVKTHRVPVTWCAERGGRGGELIALIPGDGGGGQAPPPAPADPVPTPGSAGVGGAAAGVAATGSVAPGAGAPGPAVDGLLRDFVQGLGRFCAVGSAGAPRGELAGALDRARRISRAAPLRRTSARLRAHTLADVFVELTVADLPFVDDWLRAVARRLEPGPDLLLTLDAYYRHDMNRSATADALNVHPRTLDYRLRRVRELTDIDPGSTRGVRILSSAVNRSLSGAWR</sequence>
<dbReference type="PANTHER" id="PTHR33744:SF1">
    <property type="entry name" value="DNA-BINDING TRANSCRIPTIONAL ACTIVATOR ADER"/>
    <property type="match status" value="1"/>
</dbReference>
<evidence type="ECO:0000313" key="4">
    <source>
        <dbReference type="EMBL" id="WTP50855.1"/>
    </source>
</evidence>
<feature type="domain" description="PucR C-terminal helix-turn-helix" evidence="2">
    <location>
        <begin position="370"/>
        <end position="419"/>
    </location>
</feature>
<proteinExistence type="predicted"/>
<accession>A0ABZ1JH78</accession>
<reference evidence="4" key="1">
    <citation type="submission" date="2022-10" db="EMBL/GenBank/DDBJ databases">
        <title>The complete genomes of actinobacterial strains from the NBC collection.</title>
        <authorList>
            <person name="Joergensen T.S."/>
            <person name="Alvarez Arevalo M."/>
            <person name="Sterndorff E.B."/>
            <person name="Faurdal D."/>
            <person name="Vuksanovic O."/>
            <person name="Mourched A.-S."/>
            <person name="Charusanti P."/>
            <person name="Shaw S."/>
            <person name="Blin K."/>
            <person name="Weber T."/>
        </authorList>
    </citation>
    <scope>NUCLEOTIDE SEQUENCE</scope>
    <source>
        <strain evidence="4">NBC_00189</strain>
    </source>
</reference>
<dbReference type="PANTHER" id="PTHR33744">
    <property type="entry name" value="CARBOHYDRATE DIACID REGULATOR"/>
    <property type="match status" value="1"/>
</dbReference>
<feature type="region of interest" description="Disordered" evidence="1">
    <location>
        <begin position="234"/>
        <end position="262"/>
    </location>
</feature>
<dbReference type="RefSeq" id="WP_328938179.1">
    <property type="nucleotide sequence ID" value="NZ_CP108133.1"/>
</dbReference>
<dbReference type="InterPro" id="IPR025751">
    <property type="entry name" value="RsbRD_N_dom"/>
</dbReference>